<dbReference type="PROSITE" id="PS51349">
    <property type="entry name" value="FMN_HYDROXY_ACID_DH_2"/>
    <property type="match status" value="1"/>
</dbReference>
<evidence type="ECO:0000256" key="3">
    <source>
        <dbReference type="ARBA" id="ARBA00024042"/>
    </source>
</evidence>
<dbReference type="InterPro" id="IPR008259">
    <property type="entry name" value="FMN_hydac_DH_AS"/>
</dbReference>
<dbReference type="InterPro" id="IPR013785">
    <property type="entry name" value="Aldolase_TIM"/>
</dbReference>
<comment type="caution">
    <text evidence="5">The sequence shown here is derived from an EMBL/GenBank/DDBJ whole genome shotgun (WGS) entry which is preliminary data.</text>
</comment>
<dbReference type="PANTHER" id="PTHR10578">
    <property type="entry name" value="S -2-HYDROXY-ACID OXIDASE-RELATED"/>
    <property type="match status" value="1"/>
</dbReference>
<dbReference type="RefSeq" id="WP_344619984.1">
    <property type="nucleotide sequence ID" value="NZ_BAAARV010000120.1"/>
</dbReference>
<dbReference type="EMBL" id="BAAARV010000120">
    <property type="protein sequence ID" value="GAA2389994.1"/>
    <property type="molecule type" value="Genomic_DNA"/>
</dbReference>
<feature type="domain" description="FMN hydroxy acid dehydrogenase" evidence="4">
    <location>
        <begin position="24"/>
        <end position="425"/>
    </location>
</feature>
<dbReference type="Gene3D" id="3.20.20.70">
    <property type="entry name" value="Aldolase class I"/>
    <property type="match status" value="1"/>
</dbReference>
<protein>
    <submittedName>
        <fullName evidence="5">Alpha-hydroxy-acid oxidizing protein</fullName>
    </submittedName>
</protein>
<evidence type="ECO:0000256" key="1">
    <source>
        <dbReference type="ARBA" id="ARBA00001917"/>
    </source>
</evidence>
<dbReference type="InterPro" id="IPR012133">
    <property type="entry name" value="Alpha-hydoxy_acid_DH_FMN"/>
</dbReference>
<organism evidence="5 6">
    <name type="scientific">Dactylosporangium salmoneum</name>
    <dbReference type="NCBI Taxonomy" id="53361"/>
    <lineage>
        <taxon>Bacteria</taxon>
        <taxon>Bacillati</taxon>
        <taxon>Actinomycetota</taxon>
        <taxon>Actinomycetes</taxon>
        <taxon>Micromonosporales</taxon>
        <taxon>Micromonosporaceae</taxon>
        <taxon>Dactylosporangium</taxon>
    </lineage>
</organism>
<keyword evidence="2" id="KW-0560">Oxidoreductase</keyword>
<dbReference type="PANTHER" id="PTHR10578:SF143">
    <property type="entry name" value="FMN-DEPENDENT ALPHA-HYDROXY ACID DEHYDROGENASE PB1A11.03"/>
    <property type="match status" value="1"/>
</dbReference>
<dbReference type="InterPro" id="IPR000262">
    <property type="entry name" value="FMN-dep_DH"/>
</dbReference>
<name>A0ABN3HXB3_9ACTN</name>
<dbReference type="Proteomes" id="UP001501444">
    <property type="component" value="Unassembled WGS sequence"/>
</dbReference>
<evidence type="ECO:0000313" key="5">
    <source>
        <dbReference type="EMBL" id="GAA2389994.1"/>
    </source>
</evidence>
<comment type="similarity">
    <text evidence="3">Belongs to the FMN-dependent alpha-hydroxy acid dehydrogenase family.</text>
</comment>
<dbReference type="InterPro" id="IPR037396">
    <property type="entry name" value="FMN_HAD"/>
</dbReference>
<gene>
    <name evidence="5" type="ORF">GCM10010170_101960</name>
</gene>
<proteinExistence type="inferred from homology"/>
<dbReference type="SUPFAM" id="SSF51395">
    <property type="entry name" value="FMN-linked oxidoreductases"/>
    <property type="match status" value="1"/>
</dbReference>
<comment type="cofactor">
    <cofactor evidence="1">
        <name>FMN</name>
        <dbReference type="ChEBI" id="CHEBI:58210"/>
    </cofactor>
</comment>
<evidence type="ECO:0000256" key="2">
    <source>
        <dbReference type="ARBA" id="ARBA00023002"/>
    </source>
</evidence>
<accession>A0ABN3HXB3</accession>
<evidence type="ECO:0000313" key="6">
    <source>
        <dbReference type="Proteomes" id="UP001501444"/>
    </source>
</evidence>
<sequence length="425" mass="44652">MTTPPVGPGRARQAIVYRQGALGRRPSVPVDAAELERRARRKMSRAAWAYVAGGAGEGATMRHNRAAFERWRIVPRVLHGVTARDLGTEVAGTPLRAPLLLAPVGAGALIRRDSDVLIARGAAAAGVPYIFSNQGSSPMERTATAMGDTPFWFQLYWSTDEPLVDSLVGRAEACGARAIVVTVDTTMLGWRPQDLNLGSLPFARGLGIAQYTSDPRFLELAGARPAGGERPPVTLGAIRTLLSISRAHPGGFWANLRSPLPRKAVETFLDVYSNPGHDWTQLATLRSRTSLPILIKGILHPDDARRAVEAGVDGIIVSNHGGRQVDNAVASLDALAGIRAAIGPEPTVLLDSGIRTGADVFVALALGANACLLGRPHLYGLALAGADGVRQVAENVIAELDLTMALTGAASVSALDPSLLARAAG</sequence>
<dbReference type="PIRSF" id="PIRSF000138">
    <property type="entry name" value="Al-hdrx_acd_dh"/>
    <property type="match status" value="1"/>
</dbReference>
<keyword evidence="6" id="KW-1185">Reference proteome</keyword>
<reference evidence="5 6" key="1">
    <citation type="journal article" date="2019" name="Int. J. Syst. Evol. Microbiol.">
        <title>The Global Catalogue of Microorganisms (GCM) 10K type strain sequencing project: providing services to taxonomists for standard genome sequencing and annotation.</title>
        <authorList>
            <consortium name="The Broad Institute Genomics Platform"/>
            <consortium name="The Broad Institute Genome Sequencing Center for Infectious Disease"/>
            <person name="Wu L."/>
            <person name="Ma J."/>
        </authorList>
    </citation>
    <scope>NUCLEOTIDE SEQUENCE [LARGE SCALE GENOMIC DNA]</scope>
    <source>
        <strain evidence="5 6">JCM 3272</strain>
    </source>
</reference>
<dbReference type="PROSITE" id="PS00557">
    <property type="entry name" value="FMN_HYDROXY_ACID_DH_1"/>
    <property type="match status" value="1"/>
</dbReference>
<dbReference type="Pfam" id="PF01070">
    <property type="entry name" value="FMN_dh"/>
    <property type="match status" value="1"/>
</dbReference>
<evidence type="ECO:0000259" key="4">
    <source>
        <dbReference type="PROSITE" id="PS51349"/>
    </source>
</evidence>